<accession>A0A2G2WB53</accession>
<protein>
    <submittedName>
        <fullName evidence="1">Reticuline oxidase-like protein</fullName>
    </submittedName>
</protein>
<proteinExistence type="predicted"/>
<dbReference type="Gene3D" id="3.30.465.10">
    <property type="match status" value="1"/>
</dbReference>
<dbReference type="Proteomes" id="UP000224567">
    <property type="component" value="Unassembled WGS sequence"/>
</dbReference>
<dbReference type="InterPro" id="IPR036318">
    <property type="entry name" value="FAD-bd_PCMH-like_sf"/>
</dbReference>
<dbReference type="GO" id="GO:0050660">
    <property type="term" value="F:flavin adenine dinucleotide binding"/>
    <property type="evidence" value="ECO:0007669"/>
    <property type="project" value="InterPro"/>
</dbReference>
<comment type="caution">
    <text evidence="1">The sequence shown here is derived from an EMBL/GenBank/DDBJ whole genome shotgun (WGS) entry which is preliminary data.</text>
</comment>
<dbReference type="SUPFAM" id="SSF56176">
    <property type="entry name" value="FAD-binding/transporter-associated domain-like"/>
    <property type="match status" value="1"/>
</dbReference>
<reference evidence="1 2" key="1">
    <citation type="journal article" date="2017" name="Genome Biol.">
        <title>New reference genome sequences of hot pepper reveal the massive evolution of plant disease-resistance genes by retroduplication.</title>
        <authorList>
            <person name="Kim S."/>
            <person name="Park J."/>
            <person name="Yeom S.I."/>
            <person name="Kim Y.M."/>
            <person name="Seo E."/>
            <person name="Kim K.T."/>
            <person name="Kim M.S."/>
            <person name="Lee J.M."/>
            <person name="Cheong K."/>
            <person name="Shin H.S."/>
            <person name="Kim S.B."/>
            <person name="Han K."/>
            <person name="Lee J."/>
            <person name="Park M."/>
            <person name="Lee H.A."/>
            <person name="Lee H.Y."/>
            <person name="Lee Y."/>
            <person name="Oh S."/>
            <person name="Lee J.H."/>
            <person name="Choi E."/>
            <person name="Choi E."/>
            <person name="Lee S.E."/>
            <person name="Jeon J."/>
            <person name="Kim H."/>
            <person name="Choi G."/>
            <person name="Song H."/>
            <person name="Lee J."/>
            <person name="Lee S.C."/>
            <person name="Kwon J.K."/>
            <person name="Lee H.Y."/>
            <person name="Koo N."/>
            <person name="Hong Y."/>
            <person name="Kim R.W."/>
            <person name="Kang W.H."/>
            <person name="Huh J.H."/>
            <person name="Kang B.C."/>
            <person name="Yang T.J."/>
            <person name="Lee Y.H."/>
            <person name="Bennetzen J.L."/>
            <person name="Choi D."/>
        </authorList>
    </citation>
    <scope>NUCLEOTIDE SEQUENCE [LARGE SCALE GENOMIC DNA]</scope>
    <source>
        <strain evidence="2">cv. PBC81</strain>
    </source>
</reference>
<dbReference type="InterPro" id="IPR016169">
    <property type="entry name" value="FAD-bd_PCMH_sub2"/>
</dbReference>
<sequence length="124" mass="13739">MATIDFEVVMRFDVCICVPRFGDLISLILCEIHNSRNSIHPGINDETAWVQAGATLGELYYNIWMKSEDHGFPVDIFPTIGIGRYVNGGGYGNMFSKFGLNVDNVLDARLVGVNGRSLKRILGN</sequence>
<name>A0A2G2WB53_CAPBA</name>
<evidence type="ECO:0000313" key="2">
    <source>
        <dbReference type="Proteomes" id="UP000224567"/>
    </source>
</evidence>
<dbReference type="PANTHER" id="PTHR32448">
    <property type="entry name" value="OS08G0158400 PROTEIN"/>
    <property type="match status" value="1"/>
</dbReference>
<organism evidence="1 2">
    <name type="scientific">Capsicum baccatum</name>
    <name type="common">Peruvian pepper</name>
    <dbReference type="NCBI Taxonomy" id="33114"/>
    <lineage>
        <taxon>Eukaryota</taxon>
        <taxon>Viridiplantae</taxon>
        <taxon>Streptophyta</taxon>
        <taxon>Embryophyta</taxon>
        <taxon>Tracheophyta</taxon>
        <taxon>Spermatophyta</taxon>
        <taxon>Magnoliopsida</taxon>
        <taxon>eudicotyledons</taxon>
        <taxon>Gunneridae</taxon>
        <taxon>Pentapetalae</taxon>
        <taxon>asterids</taxon>
        <taxon>lamiids</taxon>
        <taxon>Solanales</taxon>
        <taxon>Solanaceae</taxon>
        <taxon>Solanoideae</taxon>
        <taxon>Capsiceae</taxon>
        <taxon>Capsicum</taxon>
    </lineage>
</organism>
<evidence type="ECO:0000313" key="1">
    <source>
        <dbReference type="EMBL" id="PHT42474.1"/>
    </source>
</evidence>
<dbReference type="AlphaFoldDB" id="A0A2G2WB53"/>
<dbReference type="OrthoDB" id="407275at2759"/>
<keyword evidence="2" id="KW-1185">Reference proteome</keyword>
<gene>
    <name evidence="1" type="ORF">CQW23_16499</name>
</gene>
<dbReference type="EMBL" id="MLFT02000007">
    <property type="protein sequence ID" value="PHT42474.1"/>
    <property type="molecule type" value="Genomic_DNA"/>
</dbReference>
<reference evidence="2" key="2">
    <citation type="journal article" date="2017" name="J. Anim. Genet.">
        <title>Multiple reference genome sequences of hot pepper reveal the massive evolution of plant disease resistance genes by retroduplication.</title>
        <authorList>
            <person name="Kim S."/>
            <person name="Park J."/>
            <person name="Yeom S.-I."/>
            <person name="Kim Y.-M."/>
            <person name="Seo E."/>
            <person name="Kim K.-T."/>
            <person name="Kim M.-S."/>
            <person name="Lee J.M."/>
            <person name="Cheong K."/>
            <person name="Shin H.-S."/>
            <person name="Kim S.-B."/>
            <person name="Han K."/>
            <person name="Lee J."/>
            <person name="Park M."/>
            <person name="Lee H.-A."/>
            <person name="Lee H.-Y."/>
            <person name="Lee Y."/>
            <person name="Oh S."/>
            <person name="Lee J.H."/>
            <person name="Choi E."/>
            <person name="Choi E."/>
            <person name="Lee S.E."/>
            <person name="Jeon J."/>
            <person name="Kim H."/>
            <person name="Choi G."/>
            <person name="Song H."/>
            <person name="Lee J."/>
            <person name="Lee S.-C."/>
            <person name="Kwon J.-K."/>
            <person name="Lee H.-Y."/>
            <person name="Koo N."/>
            <person name="Hong Y."/>
            <person name="Kim R.W."/>
            <person name="Kang W.-H."/>
            <person name="Huh J.H."/>
            <person name="Kang B.-C."/>
            <person name="Yang T.-J."/>
            <person name="Lee Y.-H."/>
            <person name="Bennetzen J.L."/>
            <person name="Choi D."/>
        </authorList>
    </citation>
    <scope>NUCLEOTIDE SEQUENCE [LARGE SCALE GENOMIC DNA]</scope>
    <source>
        <strain evidence="2">cv. PBC81</strain>
    </source>
</reference>